<dbReference type="EMBL" id="WOEZ01000329">
    <property type="protein sequence ID" value="NPT62490.1"/>
    <property type="molecule type" value="Genomic_DNA"/>
</dbReference>
<comment type="caution">
    <text evidence="4">The sequence shown here is derived from an EMBL/GenBank/DDBJ whole genome shotgun (WGS) entry which is preliminary data.</text>
</comment>
<dbReference type="PANTHER" id="PTHR48081">
    <property type="entry name" value="AB HYDROLASE SUPERFAMILY PROTEIN C4A8.06C"/>
    <property type="match status" value="1"/>
</dbReference>
<dbReference type="InterPro" id="IPR050300">
    <property type="entry name" value="GDXG_lipolytic_enzyme"/>
</dbReference>
<proteinExistence type="predicted"/>
<feature type="compositionally biased region" description="Polar residues" evidence="2">
    <location>
        <begin position="8"/>
        <end position="28"/>
    </location>
</feature>
<dbReference type="RefSeq" id="WP_172178955.1">
    <property type="nucleotide sequence ID" value="NZ_WOEZ01000329.1"/>
</dbReference>
<name>A0A972ST20_9BURK</name>
<feature type="region of interest" description="Disordered" evidence="2">
    <location>
        <begin position="444"/>
        <end position="470"/>
    </location>
</feature>
<dbReference type="AlphaFoldDB" id="A0A972ST20"/>
<organism evidence="4 5">
    <name type="scientific">Paraburkholderia elongata</name>
    <dbReference type="NCBI Taxonomy" id="2675747"/>
    <lineage>
        <taxon>Bacteria</taxon>
        <taxon>Pseudomonadati</taxon>
        <taxon>Pseudomonadota</taxon>
        <taxon>Betaproteobacteria</taxon>
        <taxon>Burkholderiales</taxon>
        <taxon>Burkholderiaceae</taxon>
        <taxon>Paraburkholderia</taxon>
    </lineage>
</organism>
<dbReference type="Gene3D" id="3.40.50.1820">
    <property type="entry name" value="alpha/beta hydrolase"/>
    <property type="match status" value="1"/>
</dbReference>
<dbReference type="Proteomes" id="UP000655523">
    <property type="component" value="Unassembled WGS sequence"/>
</dbReference>
<dbReference type="Pfam" id="PF07859">
    <property type="entry name" value="Abhydrolase_3"/>
    <property type="match status" value="1"/>
</dbReference>
<feature type="compositionally biased region" description="Basic and acidic residues" evidence="2">
    <location>
        <begin position="461"/>
        <end position="470"/>
    </location>
</feature>
<sequence>MSLEPEETLNSTTSDGETNPLKMSQAQDFGQPKQIRAKTLDPEAKVFLKVFNLMKRKSVNRTNLHWTRLAWCLSAIALGRADAVSKITTRWIPGPHNSIELKLYWPSETAGSKPAFLWFHGGAFVMGGLTTADAICKHIALASDAVVVAVRYRLAPEHDLYAGRADCLAALGWIAREGHTVGIDSSRLAVGGDSAGGNIAAAVAQRYVTGGGAALRLQVLAYPSTNLVDDFASMAENASGYLLTKDDIDAVRVLISQDQPDLTDPWLSPAFNATLHELPPALVVTAGFDPIRDDGLAYVDRLRRTGVSVELLHYAGQFHGFLNFSGVLRSARNALDHIGAALRRALNAHTDEPAVDRTLELSVPSNLELPLSALRMGRDVVLMSLMSGELLEGWRCSMARRMLPRNRWTMALTASPFLNPVTACRAIAGQQLAQIEASETYSGNWGVKPGTSPLRLTSDSTSDRANIDRA</sequence>
<dbReference type="GO" id="GO:0016787">
    <property type="term" value="F:hydrolase activity"/>
    <property type="evidence" value="ECO:0007669"/>
    <property type="project" value="UniProtKB-KW"/>
</dbReference>
<dbReference type="InterPro" id="IPR013094">
    <property type="entry name" value="AB_hydrolase_3"/>
</dbReference>
<keyword evidence="1 4" id="KW-0378">Hydrolase</keyword>
<gene>
    <name evidence="4" type="ORF">GNZ13_50350</name>
</gene>
<evidence type="ECO:0000256" key="2">
    <source>
        <dbReference type="SAM" id="MobiDB-lite"/>
    </source>
</evidence>
<keyword evidence="5" id="KW-1185">Reference proteome</keyword>
<dbReference type="InterPro" id="IPR029058">
    <property type="entry name" value="AB_hydrolase_fold"/>
</dbReference>
<dbReference type="PANTHER" id="PTHR48081:SF8">
    <property type="entry name" value="ALPHA_BETA HYDROLASE FOLD-3 DOMAIN-CONTAINING PROTEIN-RELATED"/>
    <property type="match status" value="1"/>
</dbReference>
<reference evidence="4 5" key="1">
    <citation type="submission" date="2019-11" db="EMBL/GenBank/DDBJ databases">
        <title>Metabolism of dissolved organic matter in forest soils.</title>
        <authorList>
            <person name="Cyle K.T."/>
            <person name="Wilhelm R.C."/>
            <person name="Martinez C.E."/>
        </authorList>
    </citation>
    <scope>NUCLEOTIDE SEQUENCE [LARGE SCALE GENOMIC DNA]</scope>
    <source>
        <strain evidence="4 5">5N</strain>
    </source>
</reference>
<accession>A0A972ST20</accession>
<evidence type="ECO:0000259" key="3">
    <source>
        <dbReference type="Pfam" id="PF07859"/>
    </source>
</evidence>
<feature type="domain" description="Alpha/beta hydrolase fold-3" evidence="3">
    <location>
        <begin position="117"/>
        <end position="322"/>
    </location>
</feature>
<feature type="region of interest" description="Disordered" evidence="2">
    <location>
        <begin position="1"/>
        <end position="29"/>
    </location>
</feature>
<evidence type="ECO:0000313" key="5">
    <source>
        <dbReference type="Proteomes" id="UP000655523"/>
    </source>
</evidence>
<protein>
    <submittedName>
        <fullName evidence="4">Alpha/beta hydrolase fold domain-containing protein</fullName>
    </submittedName>
</protein>
<evidence type="ECO:0000313" key="4">
    <source>
        <dbReference type="EMBL" id="NPT62490.1"/>
    </source>
</evidence>
<evidence type="ECO:0000256" key="1">
    <source>
        <dbReference type="ARBA" id="ARBA00022801"/>
    </source>
</evidence>
<dbReference type="SUPFAM" id="SSF53474">
    <property type="entry name" value="alpha/beta-Hydrolases"/>
    <property type="match status" value="1"/>
</dbReference>